<reference evidence="2 3" key="1">
    <citation type="submission" date="2020-09" db="EMBL/GenBank/DDBJ databases">
        <title>Investigation of environmental microbe.</title>
        <authorList>
            <person name="Ou Y."/>
            <person name="Kang Q."/>
        </authorList>
    </citation>
    <scope>NUCLEOTIDE SEQUENCE [LARGE SCALE GENOMIC DNA]</scope>
    <source>
        <strain evidence="2 3">KJZ-9</strain>
    </source>
</reference>
<sequence>MSEPQLSAQEKSPGPLINGTTWHAAYARGAAYSLLMYAFLAHVPTIILAIALAGHLGTIFVLTRWNQDGFPNETQKLKNSLNALILLFSFILTMVFAVLEISELAVEIWVFLVFLAVTLSTKYLQPTVYTGF</sequence>
<organism evidence="2 3">
    <name type="scientific">Rothia amarae</name>
    <dbReference type="NCBI Taxonomy" id="169480"/>
    <lineage>
        <taxon>Bacteria</taxon>
        <taxon>Bacillati</taxon>
        <taxon>Actinomycetota</taxon>
        <taxon>Actinomycetes</taxon>
        <taxon>Micrococcales</taxon>
        <taxon>Micrococcaceae</taxon>
        <taxon>Rothia</taxon>
    </lineage>
</organism>
<keyword evidence="1" id="KW-0472">Membrane</keyword>
<feature type="transmembrane region" description="Helical" evidence="1">
    <location>
        <begin position="34"/>
        <end position="62"/>
    </location>
</feature>
<evidence type="ECO:0000313" key="3">
    <source>
        <dbReference type="Proteomes" id="UP000516421"/>
    </source>
</evidence>
<dbReference type="EMBL" id="CP061538">
    <property type="protein sequence ID" value="QNV40124.1"/>
    <property type="molecule type" value="Genomic_DNA"/>
</dbReference>
<gene>
    <name evidence="2" type="ORF">IDM48_01335</name>
</gene>
<name>A0A7H2BKC8_9MICC</name>
<feature type="transmembrane region" description="Helical" evidence="1">
    <location>
        <begin position="108"/>
        <end position="124"/>
    </location>
</feature>
<dbReference type="AlphaFoldDB" id="A0A7H2BKC8"/>
<protein>
    <submittedName>
        <fullName evidence="2">Uncharacterized protein</fullName>
    </submittedName>
</protein>
<keyword evidence="1" id="KW-0812">Transmembrane</keyword>
<accession>A0A7H2BKC8</accession>
<feature type="transmembrane region" description="Helical" evidence="1">
    <location>
        <begin position="83"/>
        <end position="102"/>
    </location>
</feature>
<evidence type="ECO:0000313" key="2">
    <source>
        <dbReference type="EMBL" id="QNV40124.1"/>
    </source>
</evidence>
<proteinExistence type="predicted"/>
<keyword evidence="1" id="KW-1133">Transmembrane helix</keyword>
<dbReference type="RefSeq" id="WP_145174081.1">
    <property type="nucleotide sequence ID" value="NZ_CP061538.1"/>
</dbReference>
<dbReference type="Proteomes" id="UP000516421">
    <property type="component" value="Chromosome"/>
</dbReference>
<keyword evidence="3" id="KW-1185">Reference proteome</keyword>
<evidence type="ECO:0000256" key="1">
    <source>
        <dbReference type="SAM" id="Phobius"/>
    </source>
</evidence>
<dbReference type="KEGG" id="rama:IDM48_01335"/>